<name>A0A1Q8XFM1_9ACTO</name>
<comment type="caution">
    <text evidence="1">The sequence shown here is derived from an EMBL/GenBank/DDBJ whole genome shotgun (WGS) entry which is preliminary data.</text>
</comment>
<organism evidence="1 2">
    <name type="scientific">Actinomyces oris</name>
    <dbReference type="NCBI Taxonomy" id="544580"/>
    <lineage>
        <taxon>Bacteria</taxon>
        <taxon>Bacillati</taxon>
        <taxon>Actinomycetota</taxon>
        <taxon>Actinomycetes</taxon>
        <taxon>Actinomycetales</taxon>
        <taxon>Actinomycetaceae</taxon>
        <taxon>Actinomyces</taxon>
    </lineage>
</organism>
<evidence type="ECO:0000313" key="1">
    <source>
        <dbReference type="EMBL" id="OLO79147.1"/>
    </source>
</evidence>
<accession>A0A1Q8XFM1</accession>
<sequence length="173" mass="19063">MEAWSEWSRALEVFSSGGVLLRPDAWLECPVLPGWMRPLVRPWRGEFDVPFPCVARVSSSGHDWFAEAGEHPESFRLSMTFFGIPGMPSVAEVEEAWRWAAGQGLSPVLSMSLVPAAPWGQAVVGAVEALCVDGPSEEQVDVLASFLGRGRLRRDPLEGFTARRPVAWEWVVG</sequence>
<dbReference type="AlphaFoldDB" id="A0A1Q8XFM1"/>
<evidence type="ECO:0000313" key="2">
    <source>
        <dbReference type="Proteomes" id="UP000186769"/>
    </source>
</evidence>
<proteinExistence type="predicted"/>
<dbReference type="EMBL" id="MSKW01000005">
    <property type="protein sequence ID" value="OLO79147.1"/>
    <property type="molecule type" value="Genomic_DNA"/>
</dbReference>
<protein>
    <submittedName>
        <fullName evidence="1">Uncharacterized protein</fullName>
    </submittedName>
</protein>
<gene>
    <name evidence="1" type="ORF">BKH15_02585</name>
</gene>
<dbReference type="Proteomes" id="UP000186769">
    <property type="component" value="Unassembled WGS sequence"/>
</dbReference>
<reference evidence="1 2" key="1">
    <citation type="submission" date="2016-12" db="EMBL/GenBank/DDBJ databases">
        <title>Genomic comparison of strains in the 'Actinomyces naeslundii' group.</title>
        <authorList>
            <person name="Mughal S.R."/>
            <person name="Do T."/>
            <person name="Gilbert S.C."/>
            <person name="Witherden E.A."/>
            <person name="Didelot X."/>
            <person name="Beighton D."/>
        </authorList>
    </citation>
    <scope>NUCLEOTIDE SEQUENCE [LARGE SCALE GENOMIC DNA]</scope>
    <source>
        <strain evidence="1 2">G53E</strain>
    </source>
</reference>